<dbReference type="GO" id="GO:0006508">
    <property type="term" value="P:proteolysis"/>
    <property type="evidence" value="ECO:0007669"/>
    <property type="project" value="UniProtKB-KW"/>
</dbReference>
<dbReference type="InterPro" id="IPR011990">
    <property type="entry name" value="TPR-like_helical_dom_sf"/>
</dbReference>
<dbReference type="RefSeq" id="WP_068617793.1">
    <property type="nucleotide sequence ID" value="NZ_CP016268.1"/>
</dbReference>
<feature type="signal peptide" evidence="1">
    <location>
        <begin position="1"/>
        <end position="23"/>
    </location>
</feature>
<dbReference type="InterPro" id="IPR010430">
    <property type="entry name" value="DUF1028"/>
</dbReference>
<accession>A0A193LJ86</accession>
<proteinExistence type="predicted"/>
<organism evidence="2 3">
    <name type="scientific">Woeseia oceani</name>
    <dbReference type="NCBI Taxonomy" id="1548547"/>
    <lineage>
        <taxon>Bacteria</taxon>
        <taxon>Pseudomonadati</taxon>
        <taxon>Pseudomonadota</taxon>
        <taxon>Gammaproteobacteria</taxon>
        <taxon>Woeseiales</taxon>
        <taxon>Woeseiaceae</taxon>
        <taxon>Woeseia</taxon>
    </lineage>
</organism>
<name>A0A193LJ86_9GAMM</name>
<dbReference type="Pfam" id="PF06267">
    <property type="entry name" value="DUF1028"/>
    <property type="match status" value="1"/>
</dbReference>
<dbReference type="KEGG" id="woc:BA177_15845"/>
<dbReference type="PANTHER" id="PTHR39328">
    <property type="entry name" value="BLL2871 PROTEIN"/>
    <property type="match status" value="1"/>
</dbReference>
<keyword evidence="2" id="KW-0378">Hydrolase</keyword>
<sequence>MNKSVCLALVAILALSSTPLALADSNTLRPVHTYSIVARDAATGELGVAVQSHWFSVGSIVSWAQPGVGAVATQSFVDPNYGPLGLQLMSAGKSAEQALMALLAADGNADVRQVGMVDANGVVATHTGEKAIDAHCDAAGDGYTVQANLMWKPTVCAAMQRAYLASQGDLAERMLAALEAAQADGGDIRGQQSAALLVVSGDASQPAWGGRLFDLRIEDHPEPLVELRRLLVMARAYRLMNEGDEYMANGDSERATVAYRAASALVPDSHEMIFWHAATLAADGKVDESLPLFSEAFAMWPLWRELVQRLPASDLLPDDPALMQRILAVD</sequence>
<dbReference type="GO" id="GO:0008233">
    <property type="term" value="F:peptidase activity"/>
    <property type="evidence" value="ECO:0007669"/>
    <property type="project" value="UniProtKB-KW"/>
</dbReference>
<keyword evidence="2" id="KW-0645">Protease</keyword>
<reference evidence="2 3" key="1">
    <citation type="submission" date="2016-06" db="EMBL/GenBank/DDBJ databases">
        <title>Complete genome sequence of a deep-branching marine Gamma Proteobacterium Woeseia oceani type strain XK5.</title>
        <authorList>
            <person name="Mu D."/>
            <person name="Du Z."/>
        </authorList>
    </citation>
    <scope>NUCLEOTIDE SEQUENCE [LARGE SCALE GENOMIC DNA]</scope>
    <source>
        <strain evidence="2 3">XK5</strain>
    </source>
</reference>
<protein>
    <submittedName>
        <fullName evidence="2">Zn-dependent protease</fullName>
    </submittedName>
</protein>
<evidence type="ECO:0000313" key="2">
    <source>
        <dbReference type="EMBL" id="ANO52459.1"/>
    </source>
</evidence>
<dbReference type="AlphaFoldDB" id="A0A193LJ86"/>
<feature type="chain" id="PRO_5008260312" evidence="1">
    <location>
        <begin position="24"/>
        <end position="330"/>
    </location>
</feature>
<evidence type="ECO:0000256" key="1">
    <source>
        <dbReference type="SAM" id="SignalP"/>
    </source>
</evidence>
<dbReference type="STRING" id="1548547.BA177_15845"/>
<dbReference type="SUPFAM" id="SSF56235">
    <property type="entry name" value="N-terminal nucleophile aminohydrolases (Ntn hydrolases)"/>
    <property type="match status" value="1"/>
</dbReference>
<evidence type="ECO:0000313" key="3">
    <source>
        <dbReference type="Proteomes" id="UP000092695"/>
    </source>
</evidence>
<dbReference type="PANTHER" id="PTHR39328:SF1">
    <property type="entry name" value="BLL2871 PROTEIN"/>
    <property type="match status" value="1"/>
</dbReference>
<dbReference type="InterPro" id="IPR029055">
    <property type="entry name" value="Ntn_hydrolases_N"/>
</dbReference>
<keyword evidence="3" id="KW-1185">Reference proteome</keyword>
<gene>
    <name evidence="2" type="ORF">BA177_15845</name>
</gene>
<dbReference type="Gene3D" id="3.60.20.10">
    <property type="entry name" value="Glutamine Phosphoribosylpyrophosphate, subunit 1, domain 1"/>
    <property type="match status" value="1"/>
</dbReference>
<keyword evidence="1" id="KW-0732">Signal</keyword>
<dbReference type="EMBL" id="CP016268">
    <property type="protein sequence ID" value="ANO52459.1"/>
    <property type="molecule type" value="Genomic_DNA"/>
</dbReference>
<dbReference type="OrthoDB" id="9790012at2"/>
<dbReference type="Proteomes" id="UP000092695">
    <property type="component" value="Chromosome"/>
</dbReference>
<dbReference type="SUPFAM" id="SSF48452">
    <property type="entry name" value="TPR-like"/>
    <property type="match status" value="1"/>
</dbReference>